<dbReference type="Pfam" id="PF07980">
    <property type="entry name" value="SusD_RagB"/>
    <property type="match status" value="1"/>
</dbReference>
<dbReference type="PROSITE" id="PS51257">
    <property type="entry name" value="PROKAR_LIPOPROTEIN"/>
    <property type="match status" value="1"/>
</dbReference>
<proteinExistence type="predicted"/>
<keyword evidence="2 5" id="KW-0732">Signal</keyword>
<dbReference type="RefSeq" id="WP_219427560.1">
    <property type="nucleotide sequence ID" value="NZ_JAHXRD010000006.1"/>
</dbReference>
<dbReference type="EMBL" id="JAHXRF010000005">
    <property type="protein sequence ID" value="MBW4865211.1"/>
    <property type="molecule type" value="Genomic_DNA"/>
</dbReference>
<dbReference type="GO" id="GO:0009279">
    <property type="term" value="C:cell outer membrane"/>
    <property type="evidence" value="ECO:0007669"/>
    <property type="project" value="UniProtKB-SubCell"/>
</dbReference>
<feature type="signal peptide" evidence="5">
    <location>
        <begin position="1"/>
        <end position="30"/>
    </location>
</feature>
<evidence type="ECO:0000259" key="7">
    <source>
        <dbReference type="Pfam" id="PF14322"/>
    </source>
</evidence>
<feature type="domain" description="RagB/SusD" evidence="6">
    <location>
        <begin position="322"/>
        <end position="467"/>
    </location>
</feature>
<dbReference type="Pfam" id="PF14322">
    <property type="entry name" value="SusD-like_3"/>
    <property type="match status" value="1"/>
</dbReference>
<feature type="domain" description="SusD-like N-terminal" evidence="7">
    <location>
        <begin position="28"/>
        <end position="231"/>
    </location>
</feature>
<keyword evidence="4" id="KW-0998">Cell outer membrane</keyword>
<evidence type="ECO:0000259" key="6">
    <source>
        <dbReference type="Pfam" id="PF07980"/>
    </source>
</evidence>
<gene>
    <name evidence="8" type="ORF">KZY68_04085</name>
</gene>
<feature type="chain" id="PRO_5043408600" evidence="5">
    <location>
        <begin position="31"/>
        <end position="473"/>
    </location>
</feature>
<reference evidence="8" key="1">
    <citation type="submission" date="2021-07" db="EMBL/GenBank/DDBJ databases">
        <title>Genomic diversity and antimicrobial resistance of Prevotella spp. isolated from chronic lung disease airways.</title>
        <authorList>
            <person name="Webb K.A."/>
            <person name="Olagoke O.S."/>
            <person name="Baird T."/>
            <person name="Neill J."/>
            <person name="Pham A."/>
            <person name="Wells T.J."/>
            <person name="Ramsay K.A."/>
            <person name="Bell S.C."/>
            <person name="Sarovich D.S."/>
            <person name="Price E.P."/>
        </authorList>
    </citation>
    <scope>NUCLEOTIDE SEQUENCE</scope>
    <source>
        <strain evidence="8">SCHI0047.S.3</strain>
    </source>
</reference>
<sequence>MNKFSYSKQKGLQALLLGLLLMMTSCSDFLDIKPYGKAIPKTTEEYQALVMEMLSGIDGNSIGGYGANELFMNNSSAINFEDYCDNVESSLAQSSNLTYYISSMLGTSTAYSYYEHLYKVIGRCNIILDNYEDGRDSEKGQQLIATCYALRGLAYYQLLRMYCEPAGTSQDQLGMPLVTDFDMEAKPNRSSYEATFKQIESDFKTALEKNIKDKAYMFTPIVVKGLLARLYFWTGHFKEAKQYADEVVAAYPLIQGEEYKKMITAEDGLQGNMLVRSDRTPSSSNMFKYLNTSIQRCPLSARYVKLFAEKDSDIRYKLFFNKRRLNTKCIFTGLRSAEFALISMESAYHLGDKEGALRMLNDFRAHRISSYTAYTMATLPAVDTNEYIKTDCTGAALTPLMQAILNERRKELYLEGDRFFELKRNGRPAIWSVYQGLKYTTEKFMYTFPLPPADLQVNPGLIQNPGYTEVIYN</sequence>
<comment type="subcellular location">
    <subcellularLocation>
        <location evidence="1">Cell outer membrane</location>
    </subcellularLocation>
</comment>
<organism evidence="8 9">
    <name type="scientific">Segatella salivae</name>
    <dbReference type="NCBI Taxonomy" id="228604"/>
    <lineage>
        <taxon>Bacteria</taxon>
        <taxon>Pseudomonadati</taxon>
        <taxon>Bacteroidota</taxon>
        <taxon>Bacteroidia</taxon>
        <taxon>Bacteroidales</taxon>
        <taxon>Prevotellaceae</taxon>
        <taxon>Segatella</taxon>
    </lineage>
</organism>
<evidence type="ECO:0000256" key="2">
    <source>
        <dbReference type="ARBA" id="ARBA00022729"/>
    </source>
</evidence>
<dbReference type="AlphaFoldDB" id="A0AAW4NK48"/>
<comment type="caution">
    <text evidence="8">The sequence shown here is derived from an EMBL/GenBank/DDBJ whole genome shotgun (WGS) entry which is preliminary data.</text>
</comment>
<protein>
    <submittedName>
        <fullName evidence="8">RagB/SusD family nutrient uptake outer membrane protein</fullName>
    </submittedName>
</protein>
<dbReference type="InterPro" id="IPR033985">
    <property type="entry name" value="SusD-like_N"/>
</dbReference>
<name>A0AAW4NK48_9BACT</name>
<evidence type="ECO:0000256" key="3">
    <source>
        <dbReference type="ARBA" id="ARBA00023136"/>
    </source>
</evidence>
<accession>A0AAW4NK48</accession>
<keyword evidence="3" id="KW-0472">Membrane</keyword>
<dbReference type="Proteomes" id="UP001196873">
    <property type="component" value="Unassembled WGS sequence"/>
</dbReference>
<evidence type="ECO:0000313" key="9">
    <source>
        <dbReference type="Proteomes" id="UP001196873"/>
    </source>
</evidence>
<evidence type="ECO:0000256" key="5">
    <source>
        <dbReference type="SAM" id="SignalP"/>
    </source>
</evidence>
<dbReference type="InterPro" id="IPR012944">
    <property type="entry name" value="SusD_RagB_dom"/>
</dbReference>
<evidence type="ECO:0000256" key="1">
    <source>
        <dbReference type="ARBA" id="ARBA00004442"/>
    </source>
</evidence>
<evidence type="ECO:0000313" key="8">
    <source>
        <dbReference type="EMBL" id="MBW4865211.1"/>
    </source>
</evidence>
<evidence type="ECO:0000256" key="4">
    <source>
        <dbReference type="ARBA" id="ARBA00023237"/>
    </source>
</evidence>